<keyword evidence="1" id="KW-1133">Transmembrane helix</keyword>
<evidence type="ECO:0000313" key="2">
    <source>
        <dbReference type="EMBL" id="ANE49195.1"/>
    </source>
</evidence>
<dbReference type="Proteomes" id="UP000077177">
    <property type="component" value="Chromosome"/>
</dbReference>
<evidence type="ECO:0000256" key="1">
    <source>
        <dbReference type="SAM" id="Phobius"/>
    </source>
</evidence>
<protein>
    <submittedName>
        <fullName evidence="2">Uncharacterized protein</fullName>
    </submittedName>
</protein>
<dbReference type="STRING" id="1492898.SY85_00425"/>
<reference evidence="2 3" key="2">
    <citation type="journal article" date="2016" name="Int. J. Syst. Evol. Microbiol.">
        <title>Flavisolibacter tropicus sp. nov., isolated from tropical soil.</title>
        <authorList>
            <person name="Lee J.J."/>
            <person name="Kang M.S."/>
            <person name="Kim G.S."/>
            <person name="Lee C.S."/>
            <person name="Lim S."/>
            <person name="Lee J."/>
            <person name="Roh S.H."/>
            <person name="Kang H."/>
            <person name="Ha J.M."/>
            <person name="Bae S."/>
            <person name="Jung H.Y."/>
            <person name="Kim M.K."/>
        </authorList>
    </citation>
    <scope>NUCLEOTIDE SEQUENCE [LARGE SCALE GENOMIC DNA]</scope>
    <source>
        <strain evidence="2 3">LCS9</strain>
    </source>
</reference>
<sequence length="67" mass="7528">MKLLYTILFFLDTLALILFSYLFLKLSGSGMSEVTFAVLLLAIVICIISLIFILVHYIELPSSNSLK</sequence>
<reference evidence="3" key="1">
    <citation type="submission" date="2015-01" db="EMBL/GenBank/DDBJ databases">
        <title>Flavisolibacter sp./LCS9/ whole genome sequencing.</title>
        <authorList>
            <person name="Kim M.K."/>
            <person name="Srinivasan S."/>
            <person name="Lee J.-J."/>
        </authorList>
    </citation>
    <scope>NUCLEOTIDE SEQUENCE [LARGE SCALE GENOMIC DNA]</scope>
    <source>
        <strain evidence="3">LCS9</strain>
    </source>
</reference>
<proteinExistence type="predicted"/>
<name>A0A172TQ67_9BACT</name>
<evidence type="ECO:0000313" key="3">
    <source>
        <dbReference type="Proteomes" id="UP000077177"/>
    </source>
</evidence>
<keyword evidence="1" id="KW-0472">Membrane</keyword>
<dbReference type="AlphaFoldDB" id="A0A172TQ67"/>
<keyword evidence="1" id="KW-0812">Transmembrane</keyword>
<organism evidence="2 3">
    <name type="scientific">Flavisolibacter tropicus</name>
    <dbReference type="NCBI Taxonomy" id="1492898"/>
    <lineage>
        <taxon>Bacteria</taxon>
        <taxon>Pseudomonadati</taxon>
        <taxon>Bacteroidota</taxon>
        <taxon>Chitinophagia</taxon>
        <taxon>Chitinophagales</taxon>
        <taxon>Chitinophagaceae</taxon>
        <taxon>Flavisolibacter</taxon>
    </lineage>
</organism>
<feature type="transmembrane region" description="Helical" evidence="1">
    <location>
        <begin position="36"/>
        <end position="58"/>
    </location>
</feature>
<accession>A0A172TQ67</accession>
<dbReference type="KEGG" id="fla:SY85_00425"/>
<gene>
    <name evidence="2" type="ORF">SY85_00425</name>
</gene>
<feature type="transmembrane region" description="Helical" evidence="1">
    <location>
        <begin position="6"/>
        <end position="24"/>
    </location>
</feature>
<dbReference type="EMBL" id="CP011390">
    <property type="protein sequence ID" value="ANE49195.1"/>
    <property type="molecule type" value="Genomic_DNA"/>
</dbReference>
<keyword evidence="3" id="KW-1185">Reference proteome</keyword>